<dbReference type="CDD" id="cd00354">
    <property type="entry name" value="FBPase"/>
    <property type="match status" value="1"/>
</dbReference>
<dbReference type="Proteomes" id="UP001597469">
    <property type="component" value="Unassembled WGS sequence"/>
</dbReference>
<keyword evidence="8 9" id="KW-0119">Carbohydrate metabolism</keyword>
<evidence type="ECO:0000313" key="14">
    <source>
        <dbReference type="Proteomes" id="UP001597469"/>
    </source>
</evidence>
<feature type="domain" description="Fructose-1-6-bisphosphatase class 1 C-terminal" evidence="12">
    <location>
        <begin position="215"/>
        <end position="336"/>
    </location>
</feature>
<accession>A0ABW5LX74</accession>
<dbReference type="InterPro" id="IPR044015">
    <property type="entry name" value="FBPase_C_dom"/>
</dbReference>
<dbReference type="InterPro" id="IPR033391">
    <property type="entry name" value="FBPase_N"/>
</dbReference>
<keyword evidence="5 9" id="KW-0479">Metal-binding</keyword>
<dbReference type="PROSITE" id="PS00124">
    <property type="entry name" value="FBPASE"/>
    <property type="match status" value="1"/>
</dbReference>
<evidence type="ECO:0000256" key="2">
    <source>
        <dbReference type="ARBA" id="ARBA00005215"/>
    </source>
</evidence>
<evidence type="ECO:0000256" key="3">
    <source>
        <dbReference type="ARBA" id="ARBA00010941"/>
    </source>
</evidence>
<feature type="binding site" evidence="9">
    <location>
        <position position="287"/>
    </location>
    <ligand>
        <name>Mg(2+)</name>
        <dbReference type="ChEBI" id="CHEBI:18420"/>
        <label>2</label>
    </ligand>
</feature>
<dbReference type="InterPro" id="IPR000146">
    <property type="entry name" value="FBPase_class-1"/>
</dbReference>
<feature type="binding site" evidence="9">
    <location>
        <position position="108"/>
    </location>
    <ligand>
        <name>Mg(2+)</name>
        <dbReference type="ChEBI" id="CHEBI:18420"/>
        <label>1</label>
    </ligand>
</feature>
<dbReference type="Gene3D" id="3.30.540.10">
    <property type="entry name" value="Fructose-1,6-Bisphosphatase, subunit A, domain 1"/>
    <property type="match status" value="1"/>
</dbReference>
<feature type="domain" description="Fructose-1-6-bisphosphatase class I N-terminal" evidence="11">
    <location>
        <begin position="22"/>
        <end position="210"/>
    </location>
</feature>
<sequence length="361" mass="38940">MTVQSTLNDSIMAALGLPIGTTLDRFIKRQQSQYPSAVGDFSQLIRDIALASKIVNREINRAGLSGLAGMAGSTNVQGEMQQKLDLSAHIRFLRALNNGGEVAAIVSEEEEEIIHTDHPEGKYVVALDPLDGSSNFDTNVSVGTIFSIYRRTSMIGTAPTAADFLQGGRRQVAAGYVLYGPSTMLVFTTGNGVNGFTYDPSLGEFMLSHPQIQCPAQGSVYSCNDGYVDAYDESVRHYLTRCREQGCSARYIGAFVADFHRNLLKGGLYMYPGTQQQPDGKIRLLYEAFPMAWLAEQASGLAVANTKAILDVTPRGLHARTPIFAGSAQMVTDVLNATNPKNANSLSSQSVLQHSSVTVAK</sequence>
<dbReference type="NCBIfam" id="NF006778">
    <property type="entry name" value="PRK09293.1-1"/>
    <property type="match status" value="1"/>
</dbReference>
<evidence type="ECO:0000256" key="9">
    <source>
        <dbReference type="HAMAP-Rule" id="MF_01855"/>
    </source>
</evidence>
<evidence type="ECO:0000256" key="10">
    <source>
        <dbReference type="RuleBase" id="RU000508"/>
    </source>
</evidence>
<dbReference type="InterPro" id="IPR028343">
    <property type="entry name" value="FBPtase"/>
</dbReference>
<dbReference type="Pfam" id="PF18913">
    <property type="entry name" value="FBPase_C"/>
    <property type="match status" value="1"/>
</dbReference>
<dbReference type="Gene3D" id="3.40.190.80">
    <property type="match status" value="1"/>
</dbReference>
<dbReference type="PIRSF" id="PIRSF000904">
    <property type="entry name" value="FBPtase_SBPase"/>
    <property type="match status" value="1"/>
</dbReference>
<feature type="binding site" evidence="9">
    <location>
        <position position="130"/>
    </location>
    <ligand>
        <name>Mg(2+)</name>
        <dbReference type="ChEBI" id="CHEBI:18420"/>
        <label>1</label>
    </ligand>
</feature>
<dbReference type="EC" id="3.1.3.11" evidence="9"/>
<evidence type="ECO:0000313" key="13">
    <source>
        <dbReference type="EMBL" id="MFD2569214.1"/>
    </source>
</evidence>
<evidence type="ECO:0000256" key="7">
    <source>
        <dbReference type="ARBA" id="ARBA00022842"/>
    </source>
</evidence>
<feature type="binding site" evidence="9">
    <location>
        <position position="251"/>
    </location>
    <ligand>
        <name>substrate</name>
    </ligand>
</feature>
<comment type="caution">
    <text evidence="9">Lacks conserved residue(s) required for the propagation of feature annotation.</text>
</comment>
<proteinExistence type="inferred from homology"/>
<organism evidence="13 14">
    <name type="scientific">Spirosoma soli</name>
    <dbReference type="NCBI Taxonomy" id="1770529"/>
    <lineage>
        <taxon>Bacteria</taxon>
        <taxon>Pseudomonadati</taxon>
        <taxon>Bacteroidota</taxon>
        <taxon>Cytophagia</taxon>
        <taxon>Cytophagales</taxon>
        <taxon>Cytophagaceae</taxon>
        <taxon>Spirosoma</taxon>
    </lineage>
</organism>
<comment type="subcellular location">
    <subcellularLocation>
        <location evidence="9">Cytoplasm</location>
    </subcellularLocation>
</comment>
<dbReference type="PANTHER" id="PTHR11556:SF35">
    <property type="entry name" value="SEDOHEPTULOSE-1,7-BISPHOSPHATASE, CHLOROPLASTIC"/>
    <property type="match status" value="1"/>
</dbReference>
<keyword evidence="7 9" id="KW-0460">Magnesium</keyword>
<feature type="binding site" evidence="9">
    <location>
        <position position="131"/>
    </location>
    <ligand>
        <name>Mg(2+)</name>
        <dbReference type="ChEBI" id="CHEBI:18420"/>
        <label>2</label>
    </ligand>
</feature>
<dbReference type="PANTHER" id="PTHR11556">
    <property type="entry name" value="FRUCTOSE-1,6-BISPHOSPHATASE-RELATED"/>
    <property type="match status" value="1"/>
</dbReference>
<evidence type="ECO:0000259" key="12">
    <source>
        <dbReference type="Pfam" id="PF18913"/>
    </source>
</evidence>
<name>A0ABW5LX74_9BACT</name>
<feature type="binding site" evidence="9">
    <location>
        <begin position="131"/>
        <end position="134"/>
    </location>
    <ligand>
        <name>substrate</name>
    </ligand>
</feature>
<dbReference type="InterPro" id="IPR020548">
    <property type="entry name" value="Fructose_bisphosphatase_AS"/>
</dbReference>
<dbReference type="SUPFAM" id="SSF56655">
    <property type="entry name" value="Carbohydrate phosphatase"/>
    <property type="match status" value="1"/>
</dbReference>
<comment type="similarity">
    <text evidence="3 9 10">Belongs to the FBPase class 1 family.</text>
</comment>
<gene>
    <name evidence="9 13" type="primary">fbp</name>
    <name evidence="13" type="ORF">ACFSUS_01130</name>
</gene>
<dbReference type="Pfam" id="PF00316">
    <property type="entry name" value="FBPase"/>
    <property type="match status" value="1"/>
</dbReference>
<feature type="binding site" evidence="9">
    <location>
        <position position="128"/>
    </location>
    <ligand>
        <name>Mg(2+)</name>
        <dbReference type="ChEBI" id="CHEBI:18420"/>
        <label>2</label>
    </ligand>
</feature>
<comment type="catalytic activity">
    <reaction evidence="1 9">
        <text>beta-D-fructose 1,6-bisphosphate + H2O = beta-D-fructose 6-phosphate + phosphate</text>
        <dbReference type="Rhea" id="RHEA:11064"/>
        <dbReference type="ChEBI" id="CHEBI:15377"/>
        <dbReference type="ChEBI" id="CHEBI:32966"/>
        <dbReference type="ChEBI" id="CHEBI:43474"/>
        <dbReference type="ChEBI" id="CHEBI:57634"/>
        <dbReference type="EC" id="3.1.3.11"/>
    </reaction>
</comment>
<protein>
    <recommendedName>
        <fullName evidence="9">Fructose-1,6-bisphosphatase class 1</fullName>
        <shortName evidence="9">FBPase class 1</shortName>
        <ecNumber evidence="9">3.1.3.11</ecNumber>
    </recommendedName>
    <alternativeName>
        <fullName evidence="9">D-fructose-1,6-bisphosphate 1-phosphohydrolase class 1</fullName>
    </alternativeName>
</protein>
<feature type="binding site" evidence="9">
    <location>
        <position position="224"/>
    </location>
    <ligand>
        <name>substrate</name>
    </ligand>
</feature>
<dbReference type="PRINTS" id="PR00115">
    <property type="entry name" value="F16BPHPHTASE"/>
</dbReference>
<evidence type="ECO:0000256" key="6">
    <source>
        <dbReference type="ARBA" id="ARBA00022801"/>
    </source>
</evidence>
<reference evidence="14" key="1">
    <citation type="journal article" date="2019" name="Int. J. Syst. Evol. Microbiol.">
        <title>The Global Catalogue of Microorganisms (GCM) 10K type strain sequencing project: providing services to taxonomists for standard genome sequencing and annotation.</title>
        <authorList>
            <consortium name="The Broad Institute Genomics Platform"/>
            <consortium name="The Broad Institute Genome Sequencing Center for Infectious Disease"/>
            <person name="Wu L."/>
            <person name="Ma J."/>
        </authorList>
    </citation>
    <scope>NUCLEOTIDE SEQUENCE [LARGE SCALE GENOMIC DNA]</scope>
    <source>
        <strain evidence="14">KCTC 42805</strain>
    </source>
</reference>
<keyword evidence="4 9" id="KW-0963">Cytoplasm</keyword>
<dbReference type="RefSeq" id="WP_381517893.1">
    <property type="nucleotide sequence ID" value="NZ_JBHULN010000001.1"/>
</dbReference>
<dbReference type="EMBL" id="JBHULN010000001">
    <property type="protein sequence ID" value="MFD2569214.1"/>
    <property type="molecule type" value="Genomic_DNA"/>
</dbReference>
<dbReference type="HAMAP" id="MF_01855">
    <property type="entry name" value="FBPase_class1"/>
    <property type="match status" value="1"/>
</dbReference>
<comment type="cofactor">
    <cofactor evidence="9">
        <name>Mg(2+)</name>
        <dbReference type="ChEBI" id="CHEBI:18420"/>
    </cofactor>
    <text evidence="9">Binds 2 magnesium ions per subunit.</text>
</comment>
<evidence type="ECO:0000256" key="8">
    <source>
        <dbReference type="ARBA" id="ARBA00023277"/>
    </source>
</evidence>
<keyword evidence="14" id="KW-1185">Reference proteome</keyword>
<comment type="subunit">
    <text evidence="9">Homotetramer.</text>
</comment>
<feature type="binding site" evidence="9">
    <location>
        <position position="128"/>
    </location>
    <ligand>
        <name>Mg(2+)</name>
        <dbReference type="ChEBI" id="CHEBI:18420"/>
        <label>1</label>
    </ligand>
</feature>
<comment type="pathway">
    <text evidence="2">Carbohydrate biosynthesis; Calvin cycle.</text>
</comment>
<evidence type="ECO:0000259" key="11">
    <source>
        <dbReference type="Pfam" id="PF00316"/>
    </source>
</evidence>
<dbReference type="PIRSF" id="PIRSF500210">
    <property type="entry name" value="FBPtase"/>
    <property type="match status" value="1"/>
</dbReference>
<evidence type="ECO:0000256" key="4">
    <source>
        <dbReference type="ARBA" id="ARBA00022490"/>
    </source>
</evidence>
<feature type="binding site" evidence="9">
    <location>
        <position position="281"/>
    </location>
    <ligand>
        <name>substrate</name>
    </ligand>
</feature>
<evidence type="ECO:0000256" key="1">
    <source>
        <dbReference type="ARBA" id="ARBA00001273"/>
    </source>
</evidence>
<comment type="caution">
    <text evidence="13">The sequence shown here is derived from an EMBL/GenBank/DDBJ whole genome shotgun (WGS) entry which is preliminary data.</text>
</comment>
<dbReference type="GO" id="GO:0042132">
    <property type="term" value="F:fructose 1,6-bisphosphate 1-phosphatase activity"/>
    <property type="evidence" value="ECO:0007669"/>
    <property type="project" value="UniProtKB-EC"/>
</dbReference>
<evidence type="ECO:0000256" key="5">
    <source>
        <dbReference type="ARBA" id="ARBA00022723"/>
    </source>
</evidence>
<keyword evidence="6 9" id="KW-0378">Hydrolase</keyword>